<comment type="caution">
    <text evidence="1">The sequence shown here is derived from an EMBL/GenBank/DDBJ whole genome shotgun (WGS) entry which is preliminary data.</text>
</comment>
<organism evidence="1 2">
    <name type="scientific">Phytophthora megakarya</name>
    <dbReference type="NCBI Taxonomy" id="4795"/>
    <lineage>
        <taxon>Eukaryota</taxon>
        <taxon>Sar</taxon>
        <taxon>Stramenopiles</taxon>
        <taxon>Oomycota</taxon>
        <taxon>Peronosporomycetes</taxon>
        <taxon>Peronosporales</taxon>
        <taxon>Peronosporaceae</taxon>
        <taxon>Phytophthora</taxon>
    </lineage>
</organism>
<evidence type="ECO:0000313" key="1">
    <source>
        <dbReference type="EMBL" id="OWZ00108.1"/>
    </source>
</evidence>
<sequence>MDNPYGISPHVDLYKQLQGVQQSIDKLPPVLFDCMNTVIERKGVTAGNITKDLLGSTIESLLKRAGLAHAAISEVPQPVLDEGSTIAHFYGGKFRMLPEMRRLNSPRCIWGVAALVIRRQVKRLPITETYWNT</sequence>
<gene>
    <name evidence="1" type="ORF">PHMEG_00028778</name>
</gene>
<dbReference type="Proteomes" id="UP000198211">
    <property type="component" value="Unassembled WGS sequence"/>
</dbReference>
<evidence type="ECO:0000313" key="2">
    <source>
        <dbReference type="Proteomes" id="UP000198211"/>
    </source>
</evidence>
<reference evidence="2" key="1">
    <citation type="submission" date="2017-03" db="EMBL/GenBank/DDBJ databases">
        <title>Phytopthora megakarya and P. palmivora, two closely related causual agents of cacao black pod achieved similar genome size and gene model numbers by different mechanisms.</title>
        <authorList>
            <person name="Ali S."/>
            <person name="Shao J."/>
            <person name="Larry D.J."/>
            <person name="Kronmiller B."/>
            <person name="Shen D."/>
            <person name="Strem M.D."/>
            <person name="Melnick R.L."/>
            <person name="Guiltinan M.J."/>
            <person name="Tyler B.M."/>
            <person name="Meinhardt L.W."/>
            <person name="Bailey B.A."/>
        </authorList>
    </citation>
    <scope>NUCLEOTIDE SEQUENCE [LARGE SCALE GENOMIC DNA]</scope>
    <source>
        <strain evidence="2">zdho120</strain>
    </source>
</reference>
<keyword evidence="2" id="KW-1185">Reference proteome</keyword>
<proteinExistence type="predicted"/>
<protein>
    <submittedName>
        <fullName evidence="1">Uncharacterized protein</fullName>
    </submittedName>
</protein>
<dbReference type="AlphaFoldDB" id="A0A225V5B2"/>
<accession>A0A225V5B2</accession>
<name>A0A225V5B2_9STRA</name>
<dbReference type="OrthoDB" id="113389at2759"/>
<dbReference type="EMBL" id="NBNE01007890">
    <property type="protein sequence ID" value="OWZ00108.1"/>
    <property type="molecule type" value="Genomic_DNA"/>
</dbReference>